<evidence type="ECO:0000259" key="7">
    <source>
        <dbReference type="Pfam" id="PF04085"/>
    </source>
</evidence>
<reference evidence="8 9" key="1">
    <citation type="submission" date="2016-02" db="EMBL/GenBank/DDBJ databases">
        <authorList>
            <person name="Wen L."/>
            <person name="He K."/>
            <person name="Yang H."/>
        </authorList>
    </citation>
    <scope>NUCLEOTIDE SEQUENCE [LARGE SCALE GENOMIC DNA]</scope>
    <source>
        <strain evidence="8 9">CZ1127</strain>
    </source>
</reference>
<dbReference type="KEGG" id="wfu:AXE80_01700"/>
<comment type="similarity">
    <text evidence="1 5">Belongs to the MreC family.</text>
</comment>
<keyword evidence="6" id="KW-0812">Transmembrane</keyword>
<evidence type="ECO:0000256" key="3">
    <source>
        <dbReference type="ARBA" id="ARBA00022960"/>
    </source>
</evidence>
<evidence type="ECO:0000313" key="8">
    <source>
        <dbReference type="EMBL" id="ANW95088.1"/>
    </source>
</evidence>
<accession>A0A1B1Y2W1</accession>
<gene>
    <name evidence="8" type="ORF">AXE80_01700</name>
</gene>
<organism evidence="8 9">
    <name type="scientific">Wenyingzhuangia fucanilytica</name>
    <dbReference type="NCBI Taxonomy" id="1790137"/>
    <lineage>
        <taxon>Bacteria</taxon>
        <taxon>Pseudomonadati</taxon>
        <taxon>Bacteroidota</taxon>
        <taxon>Flavobacteriia</taxon>
        <taxon>Flavobacteriales</taxon>
        <taxon>Flavobacteriaceae</taxon>
        <taxon>Wenyingzhuangia</taxon>
    </lineage>
</organism>
<keyword evidence="3 5" id="KW-0133">Cell shape</keyword>
<evidence type="ECO:0000313" key="9">
    <source>
        <dbReference type="Proteomes" id="UP000092967"/>
    </source>
</evidence>
<evidence type="ECO:0000256" key="6">
    <source>
        <dbReference type="SAM" id="Phobius"/>
    </source>
</evidence>
<dbReference type="InterPro" id="IPR007221">
    <property type="entry name" value="MreC"/>
</dbReference>
<dbReference type="Gene3D" id="2.40.10.340">
    <property type="entry name" value="Rod shape-determining protein MreC, domain 1"/>
    <property type="match status" value="1"/>
</dbReference>
<keyword evidence="9" id="KW-1185">Reference proteome</keyword>
<feature type="domain" description="Rod shape-determining protein MreC beta-barrel core" evidence="7">
    <location>
        <begin position="110"/>
        <end position="257"/>
    </location>
</feature>
<dbReference type="InterPro" id="IPR055342">
    <property type="entry name" value="MreC_beta-barrel_core"/>
</dbReference>
<dbReference type="Pfam" id="PF04085">
    <property type="entry name" value="MreC"/>
    <property type="match status" value="1"/>
</dbReference>
<name>A0A1B1Y2W1_9FLAO</name>
<evidence type="ECO:0000256" key="1">
    <source>
        <dbReference type="ARBA" id="ARBA00009369"/>
    </source>
</evidence>
<protein>
    <recommendedName>
        <fullName evidence="2 5">Cell shape-determining protein MreC</fullName>
    </recommendedName>
    <alternativeName>
        <fullName evidence="4 5">Cell shape protein MreC</fullName>
    </alternativeName>
</protein>
<evidence type="ECO:0000256" key="2">
    <source>
        <dbReference type="ARBA" id="ARBA00013855"/>
    </source>
</evidence>
<feature type="transmembrane region" description="Helical" evidence="6">
    <location>
        <begin position="12"/>
        <end position="31"/>
    </location>
</feature>
<dbReference type="STRING" id="1790137.AXE80_01700"/>
<evidence type="ECO:0000256" key="5">
    <source>
        <dbReference type="PIRNR" id="PIRNR038471"/>
    </source>
</evidence>
<dbReference type="OrthoDB" id="9811827at2"/>
<dbReference type="AlphaFoldDB" id="A0A1B1Y2W1"/>
<dbReference type="Proteomes" id="UP000092967">
    <property type="component" value="Chromosome"/>
</dbReference>
<dbReference type="PANTHER" id="PTHR34138:SF1">
    <property type="entry name" value="CELL SHAPE-DETERMINING PROTEIN MREC"/>
    <property type="match status" value="1"/>
</dbReference>
<sequence>MQFILYLIQKNRSFLLFFVLELIALFLTIQFHSYRKSKFINSANAISGGLYNNVTSFRDYLHLKEENKLLAEENTKLINYIIASTPKKTVFLDSVDALNQQKYKYTPAKIINNDFHKNNNFITIDKGLNDSVNVDMAVVNPKGIIGITTNVSSNYVSAISVLNTNFKVNAKLKNADYFGTLSWNGKSTKEAQLKDIPRQAVLKVGDTIITGGRSSIFPAGILIGSVSNITYRNNRYEQIDVSLFNDIRNVTNVYIIKNLHKTEIENLENRRNE</sequence>
<dbReference type="InterPro" id="IPR042175">
    <property type="entry name" value="Cell/Rod_MreC_2"/>
</dbReference>
<dbReference type="NCBIfam" id="NF010532">
    <property type="entry name" value="PRK13922.9-3"/>
    <property type="match status" value="1"/>
</dbReference>
<dbReference type="GO" id="GO:0008360">
    <property type="term" value="P:regulation of cell shape"/>
    <property type="evidence" value="ECO:0007669"/>
    <property type="project" value="UniProtKB-KW"/>
</dbReference>
<comment type="function">
    <text evidence="5">Involved in formation and maintenance of cell shape.</text>
</comment>
<dbReference type="RefSeq" id="WP_068824192.1">
    <property type="nucleotide sequence ID" value="NZ_CP014224.1"/>
</dbReference>
<dbReference type="Gene3D" id="2.40.10.350">
    <property type="entry name" value="Rod shape-determining protein MreC, domain 2"/>
    <property type="match status" value="1"/>
</dbReference>
<proteinExistence type="inferred from homology"/>
<dbReference type="PIRSF" id="PIRSF038471">
    <property type="entry name" value="MreC"/>
    <property type="match status" value="1"/>
</dbReference>
<dbReference type="InterPro" id="IPR042177">
    <property type="entry name" value="Cell/Rod_1"/>
</dbReference>
<keyword evidence="6" id="KW-0472">Membrane</keyword>
<dbReference type="PANTHER" id="PTHR34138">
    <property type="entry name" value="CELL SHAPE-DETERMINING PROTEIN MREC"/>
    <property type="match status" value="1"/>
</dbReference>
<dbReference type="EMBL" id="CP014224">
    <property type="protein sequence ID" value="ANW95088.1"/>
    <property type="molecule type" value="Genomic_DNA"/>
</dbReference>
<evidence type="ECO:0000256" key="4">
    <source>
        <dbReference type="ARBA" id="ARBA00032089"/>
    </source>
</evidence>
<keyword evidence="6" id="KW-1133">Transmembrane helix</keyword>
<dbReference type="GO" id="GO:0005886">
    <property type="term" value="C:plasma membrane"/>
    <property type="evidence" value="ECO:0007669"/>
    <property type="project" value="TreeGrafter"/>
</dbReference>